<evidence type="ECO:0000313" key="3">
    <source>
        <dbReference type="EMBL" id="CAL4791749.1"/>
    </source>
</evidence>
<proteinExistence type="predicted"/>
<reference evidence="1" key="1">
    <citation type="submission" date="2022-10" db="EMBL/GenBank/DDBJ databases">
        <authorList>
            <person name="Chen Y."/>
            <person name="Dougan E. K."/>
            <person name="Chan C."/>
            <person name="Rhodes N."/>
            <person name="Thang M."/>
        </authorList>
    </citation>
    <scope>NUCLEOTIDE SEQUENCE</scope>
</reference>
<dbReference type="Proteomes" id="UP001152797">
    <property type="component" value="Unassembled WGS sequence"/>
</dbReference>
<dbReference type="OrthoDB" id="433414at2759"/>
<reference evidence="2" key="2">
    <citation type="submission" date="2024-04" db="EMBL/GenBank/DDBJ databases">
        <authorList>
            <person name="Chen Y."/>
            <person name="Shah S."/>
            <person name="Dougan E. K."/>
            <person name="Thang M."/>
            <person name="Chan C."/>
        </authorList>
    </citation>
    <scope>NUCLEOTIDE SEQUENCE [LARGE SCALE GENOMIC DNA]</scope>
</reference>
<protein>
    <submittedName>
        <fullName evidence="3">5-formyltetrahydrofolate cyclo-ligase-like protein</fullName>
    </submittedName>
</protein>
<dbReference type="EMBL" id="CAMXCT020003435">
    <property type="protein sequence ID" value="CAL1157812.1"/>
    <property type="molecule type" value="Genomic_DNA"/>
</dbReference>
<sequence length="70" mass="7743">MRLEAEQRCVEAELQLAIALSRHLEKRLQLIEALNEVLEMAVPALVALGVGLSLSSAQQHDRTILTILIL</sequence>
<evidence type="ECO:0000313" key="4">
    <source>
        <dbReference type="Proteomes" id="UP001152797"/>
    </source>
</evidence>
<name>A0A9P1GBQ1_9DINO</name>
<accession>A0A9P1GBQ1</accession>
<keyword evidence="4" id="KW-1185">Reference proteome</keyword>
<dbReference type="EMBL" id="CAMXCT010003435">
    <property type="protein sequence ID" value="CAI4004437.1"/>
    <property type="molecule type" value="Genomic_DNA"/>
</dbReference>
<gene>
    <name evidence="1" type="ORF">C1SCF055_LOCUS30222</name>
</gene>
<organism evidence="1">
    <name type="scientific">Cladocopium goreaui</name>
    <dbReference type="NCBI Taxonomy" id="2562237"/>
    <lineage>
        <taxon>Eukaryota</taxon>
        <taxon>Sar</taxon>
        <taxon>Alveolata</taxon>
        <taxon>Dinophyceae</taxon>
        <taxon>Suessiales</taxon>
        <taxon>Symbiodiniaceae</taxon>
        <taxon>Cladocopium</taxon>
    </lineage>
</organism>
<dbReference type="EMBL" id="CAMXCT030003435">
    <property type="protein sequence ID" value="CAL4791749.1"/>
    <property type="molecule type" value="Genomic_DNA"/>
</dbReference>
<comment type="caution">
    <text evidence="1">The sequence shown here is derived from an EMBL/GenBank/DDBJ whole genome shotgun (WGS) entry which is preliminary data.</text>
</comment>
<evidence type="ECO:0000313" key="2">
    <source>
        <dbReference type="EMBL" id="CAL1157812.1"/>
    </source>
</evidence>
<evidence type="ECO:0000313" key="1">
    <source>
        <dbReference type="EMBL" id="CAI4004437.1"/>
    </source>
</evidence>
<dbReference type="AlphaFoldDB" id="A0A9P1GBQ1"/>